<gene>
    <name evidence="2" type="ORF">LG368_14430</name>
</gene>
<evidence type="ECO:0000256" key="1">
    <source>
        <dbReference type="SAM" id="SignalP"/>
    </source>
</evidence>
<proteinExistence type="predicted"/>
<comment type="caution">
    <text evidence="2">The sequence shown here is derived from an EMBL/GenBank/DDBJ whole genome shotgun (WGS) entry which is preliminary data.</text>
</comment>
<organism evidence="2 3">
    <name type="scientific">Marinomonas algarum</name>
    <dbReference type="NCBI Taxonomy" id="2883105"/>
    <lineage>
        <taxon>Bacteria</taxon>
        <taxon>Pseudomonadati</taxon>
        <taxon>Pseudomonadota</taxon>
        <taxon>Gammaproteobacteria</taxon>
        <taxon>Oceanospirillales</taxon>
        <taxon>Oceanospirillaceae</taxon>
        <taxon>Marinomonas</taxon>
    </lineage>
</organism>
<dbReference type="Proteomes" id="UP001139095">
    <property type="component" value="Unassembled WGS sequence"/>
</dbReference>
<accession>A0A9X1RVZ5</accession>
<dbReference type="InterPro" id="IPR027396">
    <property type="entry name" value="DsrEFH-like"/>
</dbReference>
<evidence type="ECO:0008006" key="4">
    <source>
        <dbReference type="Google" id="ProtNLM"/>
    </source>
</evidence>
<protein>
    <recommendedName>
        <fullName evidence="4">DsrE/DsrF-like family protein</fullName>
    </recommendedName>
</protein>
<dbReference type="EMBL" id="JAJATW010000035">
    <property type="protein sequence ID" value="MCB5163072.1"/>
    <property type="molecule type" value="Genomic_DNA"/>
</dbReference>
<dbReference type="SUPFAM" id="SSF75169">
    <property type="entry name" value="DsrEFH-like"/>
    <property type="match status" value="1"/>
</dbReference>
<reference evidence="2" key="1">
    <citation type="submission" date="2021-10" db="EMBL/GenBank/DDBJ databases">
        <title>Marinomonas pontica sp. nov., isolated from the Black Sea.</title>
        <authorList>
            <person name="Zhao L.-H."/>
            <person name="Xue J.-H."/>
        </authorList>
    </citation>
    <scope>NUCLEOTIDE SEQUENCE</scope>
    <source>
        <strain evidence="2">E8</strain>
    </source>
</reference>
<dbReference type="AlphaFoldDB" id="A0A9X1RVZ5"/>
<keyword evidence="3" id="KW-1185">Reference proteome</keyword>
<evidence type="ECO:0000313" key="2">
    <source>
        <dbReference type="EMBL" id="MCB5163072.1"/>
    </source>
</evidence>
<evidence type="ECO:0000313" key="3">
    <source>
        <dbReference type="Proteomes" id="UP001139095"/>
    </source>
</evidence>
<name>A0A9X1RVZ5_9GAMM</name>
<sequence>MNIKSLFVASTLFASVYTSPVLAEPADGLNVLLTSADHQTQLMAMVLSMQTIKAHNKDVNMLLCGPAGALALKETETPTLKPQNVSPTMLLKKIMGMGASVTVCPLYLPNANKTATALMEGITVANPAKIAGNLLNKDMQNLSY</sequence>
<dbReference type="Gene3D" id="3.40.1260.10">
    <property type="entry name" value="DsrEFH-like"/>
    <property type="match status" value="1"/>
</dbReference>
<feature type="chain" id="PRO_5040924790" description="DsrE/DsrF-like family protein" evidence="1">
    <location>
        <begin position="24"/>
        <end position="144"/>
    </location>
</feature>
<keyword evidence="1" id="KW-0732">Signal</keyword>
<feature type="signal peptide" evidence="1">
    <location>
        <begin position="1"/>
        <end position="23"/>
    </location>
</feature>
<dbReference type="RefSeq" id="WP_226755414.1">
    <property type="nucleotide sequence ID" value="NZ_JAJATW010000035.1"/>
</dbReference>